<keyword evidence="2" id="KW-1185">Reference proteome</keyword>
<evidence type="ECO:0000313" key="1">
    <source>
        <dbReference type="EMBL" id="ORJ58141.1"/>
    </source>
</evidence>
<organism evidence="1 2">
    <name type="scientific">Mycobacterium simiae</name>
    <name type="common">Mycobacterium habana</name>
    <dbReference type="NCBI Taxonomy" id="1784"/>
    <lineage>
        <taxon>Bacteria</taxon>
        <taxon>Bacillati</taxon>
        <taxon>Actinomycetota</taxon>
        <taxon>Actinomycetes</taxon>
        <taxon>Mycobacteriales</taxon>
        <taxon>Mycobacteriaceae</taxon>
        <taxon>Mycobacterium</taxon>
        <taxon>Mycobacterium simiae complex</taxon>
    </lineage>
</organism>
<reference evidence="1 2" key="1">
    <citation type="submission" date="2017-03" db="EMBL/GenBank/DDBJ databases">
        <title>Genomic insights into Mycobacterium simiae human colonization.</title>
        <authorList>
            <person name="Steffani J.L."/>
            <person name="Brunck M.E."/>
            <person name="Cruz E."/>
            <person name="Montiel R."/>
            <person name="Barona F."/>
        </authorList>
    </citation>
    <scope>NUCLEOTIDE SEQUENCE [LARGE SCALE GENOMIC DNA]</scope>
    <source>
        <strain evidence="1 2">MsiGto</strain>
    </source>
</reference>
<dbReference type="Proteomes" id="UP000193040">
    <property type="component" value="Unassembled WGS sequence"/>
</dbReference>
<dbReference type="AlphaFoldDB" id="A0A1X0XYX0"/>
<gene>
    <name evidence="1" type="ORF">B5M45_19355</name>
</gene>
<comment type="caution">
    <text evidence="1">The sequence shown here is derived from an EMBL/GenBank/DDBJ whole genome shotgun (WGS) entry which is preliminary data.</text>
</comment>
<accession>A0A1X0XYX0</accession>
<dbReference type="EMBL" id="MZZM01000025">
    <property type="protein sequence ID" value="ORJ58141.1"/>
    <property type="molecule type" value="Genomic_DNA"/>
</dbReference>
<protein>
    <submittedName>
        <fullName evidence="1">Uncharacterized protein</fullName>
    </submittedName>
</protein>
<proteinExistence type="predicted"/>
<name>A0A1X0XYX0_MYCSI</name>
<evidence type="ECO:0000313" key="2">
    <source>
        <dbReference type="Proteomes" id="UP000193040"/>
    </source>
</evidence>
<sequence>MAHNLIAEAGQMPDAAITFIQRYVGFVQTPGHLLPLRRDVRENHRSKLDAVFQALHRRFNQPNAVWFGAFQAAAEMAVMVEVAGESLPAADRRVLRDLWERLLGAH</sequence>